<keyword evidence="2" id="KW-1185">Reference proteome</keyword>
<sequence>MKPINQLTLILLATSLLLACDKNKEDGAALVPDGRPCGGGYFYYTDGECGCPEPYVLIGDLPEEGNNDYRTQTGICITVSKGKEIVFYATSDCKCTALTNNTPDTFALKFPIIEGSTDEGQFTGRYDQSGYYGHETGYAIKQEGGEEVNLSLYNVFHQGEHPECQSYHPGTVGKMKLFFPEGEEKSTGLVIWQTLGSDATTLDTCAITLIRVST</sequence>
<accession>A0A098S7H2</accession>
<evidence type="ECO:0000313" key="1">
    <source>
        <dbReference type="EMBL" id="KGE87603.1"/>
    </source>
</evidence>
<gene>
    <name evidence="1" type="ORF">IX84_13710</name>
</gene>
<organism evidence="1 2">
    <name type="scientific">Phaeodactylibacter xiamenensis</name>
    <dbReference type="NCBI Taxonomy" id="1524460"/>
    <lineage>
        <taxon>Bacteria</taxon>
        <taxon>Pseudomonadati</taxon>
        <taxon>Bacteroidota</taxon>
        <taxon>Saprospiria</taxon>
        <taxon>Saprospirales</taxon>
        <taxon>Haliscomenobacteraceae</taxon>
        <taxon>Phaeodactylibacter</taxon>
    </lineage>
</organism>
<dbReference type="PROSITE" id="PS51257">
    <property type="entry name" value="PROKAR_LIPOPROTEIN"/>
    <property type="match status" value="1"/>
</dbReference>
<dbReference type="AlphaFoldDB" id="A0A098S7H2"/>
<name>A0A098S7H2_9BACT</name>
<proteinExistence type="predicted"/>
<dbReference type="Proteomes" id="UP000029736">
    <property type="component" value="Unassembled WGS sequence"/>
</dbReference>
<comment type="caution">
    <text evidence="1">The sequence shown here is derived from an EMBL/GenBank/DDBJ whole genome shotgun (WGS) entry which is preliminary data.</text>
</comment>
<reference evidence="1 2" key="1">
    <citation type="journal article" date="2014" name="Int. J. Syst. Evol. Microbiol.">
        <title>Phaeodactylibacter xiamenensis gen. nov., sp. nov., a member of the family Saprospiraceae isolated from the marine alga Phaeodactylum tricornutum.</title>
        <authorList>
            <person name="Chen Z.Jr."/>
            <person name="Lei X."/>
            <person name="Lai Q."/>
            <person name="Li Y."/>
            <person name="Zhang B."/>
            <person name="Zhang J."/>
            <person name="Zhang H."/>
            <person name="Yang L."/>
            <person name="Zheng W."/>
            <person name="Tian Y."/>
            <person name="Yu Z."/>
            <person name="Xu H.Jr."/>
            <person name="Zheng T."/>
        </authorList>
    </citation>
    <scope>NUCLEOTIDE SEQUENCE [LARGE SCALE GENOMIC DNA]</scope>
    <source>
        <strain evidence="1 2">KD52</strain>
    </source>
</reference>
<protein>
    <submittedName>
        <fullName evidence="1">Uncharacterized protein</fullName>
    </submittedName>
</protein>
<dbReference type="RefSeq" id="WP_044221325.1">
    <property type="nucleotide sequence ID" value="NZ_JBKAGJ010000020.1"/>
</dbReference>
<dbReference type="EMBL" id="JPOS01000034">
    <property type="protein sequence ID" value="KGE87603.1"/>
    <property type="molecule type" value="Genomic_DNA"/>
</dbReference>
<evidence type="ECO:0000313" key="2">
    <source>
        <dbReference type="Proteomes" id="UP000029736"/>
    </source>
</evidence>